<dbReference type="AlphaFoldDB" id="A0AAQ3SEF4"/>
<dbReference type="Proteomes" id="UP001341281">
    <property type="component" value="Chromosome 01"/>
</dbReference>
<feature type="region of interest" description="Disordered" evidence="1">
    <location>
        <begin position="175"/>
        <end position="229"/>
    </location>
</feature>
<protein>
    <submittedName>
        <fullName evidence="2">Uncharacterized protein</fullName>
    </submittedName>
</protein>
<organism evidence="2 3">
    <name type="scientific">Paspalum notatum var. saurae</name>
    <dbReference type="NCBI Taxonomy" id="547442"/>
    <lineage>
        <taxon>Eukaryota</taxon>
        <taxon>Viridiplantae</taxon>
        <taxon>Streptophyta</taxon>
        <taxon>Embryophyta</taxon>
        <taxon>Tracheophyta</taxon>
        <taxon>Spermatophyta</taxon>
        <taxon>Magnoliopsida</taxon>
        <taxon>Liliopsida</taxon>
        <taxon>Poales</taxon>
        <taxon>Poaceae</taxon>
        <taxon>PACMAD clade</taxon>
        <taxon>Panicoideae</taxon>
        <taxon>Andropogonodae</taxon>
        <taxon>Paspaleae</taxon>
        <taxon>Paspalinae</taxon>
        <taxon>Paspalum</taxon>
    </lineage>
</organism>
<evidence type="ECO:0000313" key="2">
    <source>
        <dbReference type="EMBL" id="WVZ48781.1"/>
    </source>
</evidence>
<gene>
    <name evidence="2" type="ORF">U9M48_000190</name>
</gene>
<dbReference type="EMBL" id="CP144745">
    <property type="protein sequence ID" value="WVZ48781.1"/>
    <property type="molecule type" value="Genomic_DNA"/>
</dbReference>
<reference evidence="2 3" key="1">
    <citation type="submission" date="2024-02" db="EMBL/GenBank/DDBJ databases">
        <title>High-quality chromosome-scale genome assembly of Pensacola bahiagrass (Paspalum notatum Flugge var. saurae).</title>
        <authorList>
            <person name="Vega J.M."/>
            <person name="Podio M."/>
            <person name="Orjuela J."/>
            <person name="Siena L.A."/>
            <person name="Pessino S.C."/>
            <person name="Combes M.C."/>
            <person name="Mariac C."/>
            <person name="Albertini E."/>
            <person name="Pupilli F."/>
            <person name="Ortiz J.P.A."/>
            <person name="Leblanc O."/>
        </authorList>
    </citation>
    <scope>NUCLEOTIDE SEQUENCE [LARGE SCALE GENOMIC DNA]</scope>
    <source>
        <strain evidence="2">R1</strain>
        <tissue evidence="2">Leaf</tissue>
    </source>
</reference>
<sequence>MALQPLLIFIDDEVAVVTFLDPLAQKLDRTRQQRQLPQPRPAASHLPLLVRLRALHPLRSLAGDGVQSAPPQDLLLDHRTLGAVPRRRRVHHVEHGGVVEERLPEPRHEEGRAVRAVLHAEDEHVRPHVPDVGEHHVPRARALDIVLVHALVHQSPKMEQAVDDEHLVGLDVHVGGADRLPPRRDDDTELEWEPTPAGELGEPAPGLVDPRGRTEPGLGEADGGDPHLRRATLPISQVTQQKRPLEAVSTMCTLFLPAVALQMAMWENLNAAIWKQHTCRYSWYALRKSAAEVLLLLQGFAAATATPPASRSSSPWAKQCARLCEASPVGEERCLICRSSSVAPTRLPEFTASAQWMSKVRRSTASSPGPLLRLCLPFPSFSSFSSPGTLMLRPCIFWRATSYALLNTPSAASPLSSGSAGAISLLRLPASASKSLSSSQLMCRFLQPLALAVPLPLLSWKIIGWRVLVGKNLLPSSMPLRNA</sequence>
<keyword evidence="3" id="KW-1185">Reference proteome</keyword>
<evidence type="ECO:0000256" key="1">
    <source>
        <dbReference type="SAM" id="MobiDB-lite"/>
    </source>
</evidence>
<evidence type="ECO:0000313" key="3">
    <source>
        <dbReference type="Proteomes" id="UP001341281"/>
    </source>
</evidence>
<proteinExistence type="predicted"/>
<accession>A0AAQ3SEF4</accession>
<name>A0AAQ3SEF4_PASNO</name>